<dbReference type="NCBIfam" id="NF047789">
    <property type="entry name" value="AgBindSilE"/>
    <property type="match status" value="1"/>
</dbReference>
<dbReference type="EMBL" id="CP035380">
    <property type="protein sequence ID" value="QDK16878.1"/>
    <property type="molecule type" value="Genomic_DNA"/>
</dbReference>
<feature type="signal peptide" evidence="1">
    <location>
        <begin position="1"/>
        <end position="20"/>
    </location>
</feature>
<evidence type="ECO:0000313" key="3">
    <source>
        <dbReference type="Proteomes" id="UP000317812"/>
    </source>
</evidence>
<dbReference type="AlphaFoldDB" id="A0AAP9D971"/>
<evidence type="ECO:0000256" key="1">
    <source>
        <dbReference type="SAM" id="SignalP"/>
    </source>
</evidence>
<dbReference type="Proteomes" id="UP000317812">
    <property type="component" value="Plasmid pLA-109"/>
</dbReference>
<sequence>MKNIVLAAVMGLGLISSAWASETIDIHEQVNNAQAPAHQIQSASATNAIKGSTPQMASMNQHEQAVIAHETMTNGSADGHQKMVESHQKMMGNNSVSPTAPSTSYAAMDEHERAAIAHEFMNNGQSGPHQAMAEAHRRMMNAG</sequence>
<gene>
    <name evidence="2" type="ORF">ES815_00540</name>
</gene>
<proteinExistence type="predicted"/>
<keyword evidence="1" id="KW-0732">Signal</keyword>
<reference evidence="2 3" key="1">
    <citation type="submission" date="2019-01" db="EMBL/GenBank/DDBJ databases">
        <title>Florfenicol resistance in Enterobacteriaceae and whole-genome sequence analysis of florfenicol-resistant Leclercia adecarboxylata strain R25.</title>
        <authorList>
            <person name="Bao Q."/>
            <person name="Ying Y."/>
        </authorList>
    </citation>
    <scope>NUCLEOTIDE SEQUENCE [LARGE SCALE GENOMIC DNA]</scope>
    <source>
        <strain evidence="2 3">R25</strain>
        <plasmid evidence="3">pla-109</plasmid>
    </source>
</reference>
<organism evidence="2 3">
    <name type="scientific">Leclercia adecarboxylata</name>
    <dbReference type="NCBI Taxonomy" id="83655"/>
    <lineage>
        <taxon>Bacteria</taxon>
        <taxon>Pseudomonadati</taxon>
        <taxon>Pseudomonadota</taxon>
        <taxon>Gammaproteobacteria</taxon>
        <taxon>Enterobacterales</taxon>
        <taxon>Enterobacteriaceae</taxon>
        <taxon>Leclercia</taxon>
    </lineage>
</organism>
<protein>
    <submittedName>
        <fullName evidence="2">Copper-binding protein</fullName>
    </submittedName>
</protein>
<accession>A0AAP9D971</accession>
<feature type="chain" id="PRO_5042973509" evidence="1">
    <location>
        <begin position="21"/>
        <end position="143"/>
    </location>
</feature>
<dbReference type="InterPro" id="IPR058073">
    <property type="entry name" value="SilE"/>
</dbReference>
<geneLocation type="plasmid" evidence="3">
    <name>pla-109</name>
</geneLocation>
<keyword evidence="2" id="KW-0614">Plasmid</keyword>
<evidence type="ECO:0000313" key="2">
    <source>
        <dbReference type="EMBL" id="QDK16878.1"/>
    </source>
</evidence>
<name>A0AAP9D971_9ENTR</name>
<dbReference type="RefSeq" id="WP_142486210.1">
    <property type="nucleotide sequence ID" value="NZ_CP035380.1"/>
</dbReference>